<reference evidence="1 2" key="1">
    <citation type="journal article" date="2012" name="J. Bacteriol.">
        <title>Genome sequence of the model hyperthermophilic archaeon Thermococcus litoralis NS-C.</title>
        <authorList>
            <person name="Gardner A.F."/>
            <person name="Kumar S."/>
            <person name="Perler F.B."/>
        </authorList>
    </citation>
    <scope>NUCLEOTIDE SEQUENCE [LARGE SCALE GENOMIC DNA]</scope>
    <source>
        <strain evidence="2">ATCC 51850 / DSM 5473 / JCM 8560 / NS-C</strain>
    </source>
</reference>
<dbReference type="RefSeq" id="WP_004068049.1">
    <property type="nucleotide sequence ID" value="NC_022084.1"/>
</dbReference>
<sequence>MNADLVGAFNILKKVAKTITPSLSGLSGGRGNWGVATPEGLKARFSWGFNEAPQTSLPLG</sequence>
<dbReference type="KEGG" id="tlt:OCC_05921"/>
<proteinExistence type="predicted"/>
<evidence type="ECO:0000313" key="2">
    <source>
        <dbReference type="Proteomes" id="UP000015502"/>
    </source>
</evidence>
<gene>
    <name evidence="1" type="ORF">OCC_05921</name>
</gene>
<dbReference type="Proteomes" id="UP000015502">
    <property type="component" value="Chromosome"/>
</dbReference>
<dbReference type="STRING" id="523849.OCC_05921"/>
<name>H3ZMY0_THELN</name>
<organism evidence="1 2">
    <name type="scientific">Thermococcus litoralis (strain ATCC 51850 / DSM 5473 / JCM 8560 / NS-C)</name>
    <dbReference type="NCBI Taxonomy" id="523849"/>
    <lineage>
        <taxon>Archaea</taxon>
        <taxon>Methanobacteriati</taxon>
        <taxon>Methanobacteriota</taxon>
        <taxon>Thermococci</taxon>
        <taxon>Thermococcales</taxon>
        <taxon>Thermococcaceae</taxon>
        <taxon>Thermococcus</taxon>
    </lineage>
</organism>
<dbReference type="GeneID" id="95970135"/>
<accession>H3ZMY0</accession>
<keyword evidence="2" id="KW-1185">Reference proteome</keyword>
<dbReference type="AlphaFoldDB" id="H3ZMY0"/>
<dbReference type="HOGENOM" id="CLU_2662527_0_0_2"/>
<dbReference type="PaxDb" id="523849-OCC_05921"/>
<dbReference type="EMBL" id="CP006670">
    <property type="protein sequence ID" value="EHR78670.1"/>
    <property type="molecule type" value="Genomic_DNA"/>
</dbReference>
<protein>
    <submittedName>
        <fullName evidence="1">Uncharacterized protein</fullName>
    </submittedName>
</protein>
<evidence type="ECO:0000313" key="1">
    <source>
        <dbReference type="EMBL" id="EHR78670.1"/>
    </source>
</evidence>